<organism evidence="2 3">
    <name type="scientific">Haematococcus lacustris</name>
    <name type="common">Green alga</name>
    <name type="synonym">Haematococcus pluvialis</name>
    <dbReference type="NCBI Taxonomy" id="44745"/>
    <lineage>
        <taxon>Eukaryota</taxon>
        <taxon>Viridiplantae</taxon>
        <taxon>Chlorophyta</taxon>
        <taxon>core chlorophytes</taxon>
        <taxon>Chlorophyceae</taxon>
        <taxon>CS clade</taxon>
        <taxon>Chlamydomonadales</taxon>
        <taxon>Haematococcaceae</taxon>
        <taxon>Haematococcus</taxon>
    </lineage>
</organism>
<dbReference type="PANTHER" id="PTHR31151">
    <property type="entry name" value="PROLINE-TRNA LIGASE (DUF1680)"/>
    <property type="match status" value="1"/>
</dbReference>
<accession>A0A699YA02</accession>
<name>A0A699YA02_HAELA</name>
<dbReference type="InterPro" id="IPR049046">
    <property type="entry name" value="Beta-AFase-like_GH127_middle"/>
</dbReference>
<keyword evidence="3" id="KW-1185">Reference proteome</keyword>
<proteinExistence type="predicted"/>
<dbReference type="Proteomes" id="UP000485058">
    <property type="component" value="Unassembled WGS sequence"/>
</dbReference>
<dbReference type="AlphaFoldDB" id="A0A699YA02"/>
<protein>
    <submittedName>
        <fullName evidence="2">AbfB domain-containing protein</fullName>
    </submittedName>
</protein>
<dbReference type="Pfam" id="PF20736">
    <property type="entry name" value="Glyco_hydro127M"/>
    <property type="match status" value="1"/>
</dbReference>
<dbReference type="EMBL" id="BLLF01000066">
    <property type="protein sequence ID" value="GFH06970.1"/>
    <property type="molecule type" value="Genomic_DNA"/>
</dbReference>
<dbReference type="PANTHER" id="PTHR31151:SF0">
    <property type="entry name" value="PROLINE-TRNA LIGASE (DUF1680)"/>
    <property type="match status" value="1"/>
</dbReference>
<comment type="caution">
    <text evidence="2">The sequence shown here is derived from an EMBL/GenBank/DDBJ whole genome shotgun (WGS) entry which is preliminary data.</text>
</comment>
<gene>
    <name evidence="2" type="ORF">HaLaN_01698</name>
</gene>
<feature type="domain" description="Non-reducing end beta-L-arabinofuranosidase-like GH127 middle" evidence="1">
    <location>
        <begin position="21"/>
        <end position="132"/>
    </location>
</feature>
<sequence>MALVRPRASGGVWEQEELPQLLLNQYVSSSLAWRAAGIGLTVNATLYAPGPSLQAQLQLSALPPSQQAPGAALPPGGRLFSLALRIPAWSQPQHLGSSGHRLPAVVTVNGQAWEWGPAGAAEKQGSYLHLTR</sequence>
<reference evidence="2 3" key="1">
    <citation type="submission" date="2020-02" db="EMBL/GenBank/DDBJ databases">
        <title>Draft genome sequence of Haematococcus lacustris strain NIES-144.</title>
        <authorList>
            <person name="Morimoto D."/>
            <person name="Nakagawa S."/>
            <person name="Yoshida T."/>
            <person name="Sawayama S."/>
        </authorList>
    </citation>
    <scope>NUCLEOTIDE SEQUENCE [LARGE SCALE GENOMIC DNA]</scope>
    <source>
        <strain evidence="2 3">NIES-144</strain>
    </source>
</reference>
<evidence type="ECO:0000313" key="3">
    <source>
        <dbReference type="Proteomes" id="UP000485058"/>
    </source>
</evidence>
<evidence type="ECO:0000259" key="1">
    <source>
        <dbReference type="Pfam" id="PF20736"/>
    </source>
</evidence>
<evidence type="ECO:0000313" key="2">
    <source>
        <dbReference type="EMBL" id="GFH06970.1"/>
    </source>
</evidence>